<dbReference type="Pfam" id="PF08239">
    <property type="entry name" value="SH3_3"/>
    <property type="match status" value="2"/>
</dbReference>
<dbReference type="Gene3D" id="2.30.30.40">
    <property type="entry name" value="SH3 Domains"/>
    <property type="match status" value="2"/>
</dbReference>
<gene>
    <name evidence="8" type="ORF">HMPREF9460_02718</name>
</gene>
<evidence type="ECO:0000256" key="3">
    <source>
        <dbReference type="ARBA" id="ARBA00022801"/>
    </source>
</evidence>
<proteinExistence type="inferred from homology"/>
<dbReference type="PROSITE" id="PS51781">
    <property type="entry name" value="SH3B"/>
    <property type="match status" value="1"/>
</dbReference>
<feature type="domain" description="NlpC/P60" evidence="7">
    <location>
        <begin position="182"/>
        <end position="305"/>
    </location>
</feature>
<feature type="domain" description="SH3b" evidence="6">
    <location>
        <begin position="92"/>
        <end position="163"/>
    </location>
</feature>
<dbReference type="MEROPS" id="C40.006"/>
<keyword evidence="2" id="KW-0645">Protease</keyword>
<dbReference type="Proteomes" id="UP000029585">
    <property type="component" value="Unassembled WGS sequence"/>
</dbReference>
<dbReference type="PATRIC" id="fig|742738.3.peg.2794"/>
<dbReference type="eggNOG" id="COG0791">
    <property type="taxonomic scope" value="Bacteria"/>
</dbReference>
<dbReference type="PROSITE" id="PS51935">
    <property type="entry name" value="NLPC_P60"/>
    <property type="match status" value="1"/>
</dbReference>
<evidence type="ECO:0000256" key="1">
    <source>
        <dbReference type="ARBA" id="ARBA00007074"/>
    </source>
</evidence>
<evidence type="ECO:0000259" key="7">
    <source>
        <dbReference type="PROSITE" id="PS51935"/>
    </source>
</evidence>
<dbReference type="InterPro" id="IPR038765">
    <property type="entry name" value="Papain-like_cys_pep_sf"/>
</dbReference>
<dbReference type="GO" id="GO:0006508">
    <property type="term" value="P:proteolysis"/>
    <property type="evidence" value="ECO:0007669"/>
    <property type="project" value="UniProtKB-KW"/>
</dbReference>
<protein>
    <recommendedName>
        <fullName evidence="10">NlpC/P60 domain-containing protein</fullName>
    </recommendedName>
</protein>
<dbReference type="HOGENOM" id="CLU_016043_13_4_9"/>
<dbReference type="Gene3D" id="3.90.1720.10">
    <property type="entry name" value="endopeptidase domain like (from Nostoc punctiforme)"/>
    <property type="match status" value="1"/>
</dbReference>
<feature type="chain" id="PRO_5001926335" description="NlpC/P60 domain-containing protein" evidence="5">
    <location>
        <begin position="28"/>
        <end position="305"/>
    </location>
</feature>
<dbReference type="RefSeq" id="WP_009259268.1">
    <property type="nucleotide sequence ID" value="NZ_KN174164.1"/>
</dbReference>
<keyword evidence="3" id="KW-0378">Hydrolase</keyword>
<evidence type="ECO:0000256" key="4">
    <source>
        <dbReference type="ARBA" id="ARBA00022807"/>
    </source>
</evidence>
<dbReference type="Pfam" id="PF00877">
    <property type="entry name" value="NLPC_P60"/>
    <property type="match status" value="1"/>
</dbReference>
<dbReference type="InterPro" id="IPR000064">
    <property type="entry name" value="NLP_P60_dom"/>
</dbReference>
<keyword evidence="9" id="KW-1185">Reference proteome</keyword>
<evidence type="ECO:0000259" key="6">
    <source>
        <dbReference type="PROSITE" id="PS51781"/>
    </source>
</evidence>
<dbReference type="GO" id="GO:0008234">
    <property type="term" value="F:cysteine-type peptidase activity"/>
    <property type="evidence" value="ECO:0007669"/>
    <property type="project" value="UniProtKB-KW"/>
</dbReference>
<dbReference type="SUPFAM" id="SSF54001">
    <property type="entry name" value="Cysteine proteinases"/>
    <property type="match status" value="1"/>
</dbReference>
<evidence type="ECO:0000256" key="2">
    <source>
        <dbReference type="ARBA" id="ARBA00022670"/>
    </source>
</evidence>
<sequence length="305" mass="31906">MIQPAKLLRTALVTAVLSTVCVVSASAASVGVGTVNTDALRLRDEASTSATVLGTASKGDTVVVLEDAGNGWYKVDYKSVEGYMSGEYLNVSAKADVTIGYGLVQSQGSPLNVRSGPGTSYGKVTSLNNGAVVNIVGIDNGWYKISTNGVTGYVSSDYMVTCKDSAGSRGDGATAVATASSSSLGQQVVDYAKQYLGCPYVYGGNGPSSFDCSGYTSYVYRHFGYTLNRTASTQLSNGTSVSKSELQPGDLVFFKYNTSKAASHVGIYIGGGQFIHASTNTYTVKIDDLTRGHYANVYVGARRIL</sequence>
<keyword evidence="4" id="KW-0788">Thiol protease</keyword>
<dbReference type="InterPro" id="IPR003646">
    <property type="entry name" value="SH3-like_bac-type"/>
</dbReference>
<comment type="similarity">
    <text evidence="1">Belongs to the peptidase C40 family.</text>
</comment>
<evidence type="ECO:0000313" key="8">
    <source>
        <dbReference type="EMBL" id="KGF54559.1"/>
    </source>
</evidence>
<organism evidence="8 9">
    <name type="scientific">Flavonifractor plautii 1_3_50AFAA</name>
    <dbReference type="NCBI Taxonomy" id="742738"/>
    <lineage>
        <taxon>Bacteria</taxon>
        <taxon>Bacillati</taxon>
        <taxon>Bacillota</taxon>
        <taxon>Clostridia</taxon>
        <taxon>Eubacteriales</taxon>
        <taxon>Oscillospiraceae</taxon>
        <taxon>Flavonifractor</taxon>
    </lineage>
</organism>
<dbReference type="PANTHER" id="PTHR47053">
    <property type="entry name" value="MUREIN DD-ENDOPEPTIDASE MEPH-RELATED"/>
    <property type="match status" value="1"/>
</dbReference>
<accession>A0A096DAK4</accession>
<dbReference type="EMBL" id="ADLO01000084">
    <property type="protein sequence ID" value="KGF54559.1"/>
    <property type="molecule type" value="Genomic_DNA"/>
</dbReference>
<dbReference type="InterPro" id="IPR051202">
    <property type="entry name" value="Peptidase_C40"/>
</dbReference>
<dbReference type="SMART" id="SM00287">
    <property type="entry name" value="SH3b"/>
    <property type="match status" value="2"/>
</dbReference>
<comment type="caution">
    <text evidence="8">The sequence shown here is derived from an EMBL/GenBank/DDBJ whole genome shotgun (WGS) entry which is preliminary data.</text>
</comment>
<name>A0A096DAK4_FLAPL</name>
<dbReference type="AlphaFoldDB" id="A0A096DAK4"/>
<evidence type="ECO:0008006" key="10">
    <source>
        <dbReference type="Google" id="ProtNLM"/>
    </source>
</evidence>
<dbReference type="PANTHER" id="PTHR47053:SF1">
    <property type="entry name" value="MUREIN DD-ENDOPEPTIDASE MEPH-RELATED"/>
    <property type="match status" value="1"/>
</dbReference>
<evidence type="ECO:0000313" key="9">
    <source>
        <dbReference type="Proteomes" id="UP000029585"/>
    </source>
</evidence>
<reference evidence="8 9" key="1">
    <citation type="submission" date="2011-08" db="EMBL/GenBank/DDBJ databases">
        <title>The Genome Sequence of Clostridium orbiscindens 1_3_50AFAA.</title>
        <authorList>
            <consortium name="The Broad Institute Genome Sequencing Platform"/>
            <person name="Earl A."/>
            <person name="Ward D."/>
            <person name="Feldgarden M."/>
            <person name="Gevers D."/>
            <person name="Daigneault M."/>
            <person name="Strauss J."/>
            <person name="Allen-Vercoe E."/>
            <person name="Young S.K."/>
            <person name="Zeng Q."/>
            <person name="Gargeya S."/>
            <person name="Fitzgerald M."/>
            <person name="Haas B."/>
            <person name="Abouelleil A."/>
            <person name="Alvarado L."/>
            <person name="Arachchi H.M."/>
            <person name="Berlin A."/>
            <person name="Brown A."/>
            <person name="Chapman S.B."/>
            <person name="Chen Z."/>
            <person name="Dunbar C."/>
            <person name="Freedman E."/>
            <person name="Gearin G."/>
            <person name="Gellesch M."/>
            <person name="Goldberg J."/>
            <person name="Griggs A."/>
            <person name="Gujja S."/>
            <person name="Heiman D."/>
            <person name="Howarth C."/>
            <person name="Larson L."/>
            <person name="Lui A."/>
            <person name="MacDonald P.J.P."/>
            <person name="Montmayeur A."/>
            <person name="Murphy C."/>
            <person name="Neiman D."/>
            <person name="Pearson M."/>
            <person name="Priest M."/>
            <person name="Roberts A."/>
            <person name="Saif S."/>
            <person name="Shea T."/>
            <person name="Shenoy N."/>
            <person name="Sisk P."/>
            <person name="Stolte C."/>
            <person name="Sykes S."/>
            <person name="Wortman J."/>
            <person name="Nusbaum C."/>
            <person name="Birren B."/>
        </authorList>
    </citation>
    <scope>NUCLEOTIDE SEQUENCE [LARGE SCALE GENOMIC DNA]</scope>
    <source>
        <strain evidence="8 9">1_3_50AFAA</strain>
    </source>
</reference>
<evidence type="ECO:0000256" key="5">
    <source>
        <dbReference type="SAM" id="SignalP"/>
    </source>
</evidence>
<keyword evidence="5" id="KW-0732">Signal</keyword>
<feature type="signal peptide" evidence="5">
    <location>
        <begin position="1"/>
        <end position="27"/>
    </location>
</feature>